<evidence type="ECO:0000313" key="2">
    <source>
        <dbReference type="Proteomes" id="UP000016932"/>
    </source>
</evidence>
<dbReference type="Proteomes" id="UP000016932">
    <property type="component" value="Unassembled WGS sequence"/>
</dbReference>
<reference evidence="1 2" key="1">
    <citation type="journal article" date="2012" name="PLoS Pathog.">
        <title>Diverse lifestyles and strategies of plant pathogenesis encoded in the genomes of eighteen Dothideomycetes fungi.</title>
        <authorList>
            <person name="Ohm R.A."/>
            <person name="Feau N."/>
            <person name="Henrissat B."/>
            <person name="Schoch C.L."/>
            <person name="Horwitz B.A."/>
            <person name="Barry K.W."/>
            <person name="Condon B.J."/>
            <person name="Copeland A.C."/>
            <person name="Dhillon B."/>
            <person name="Glaser F."/>
            <person name="Hesse C.N."/>
            <person name="Kosti I."/>
            <person name="LaButti K."/>
            <person name="Lindquist E.A."/>
            <person name="Lucas S."/>
            <person name="Salamov A.A."/>
            <person name="Bradshaw R.E."/>
            <person name="Ciuffetti L."/>
            <person name="Hamelin R.C."/>
            <person name="Kema G.H.J."/>
            <person name="Lawrence C."/>
            <person name="Scott J.A."/>
            <person name="Spatafora J.W."/>
            <person name="Turgeon B.G."/>
            <person name="de Wit P.J.G.M."/>
            <person name="Zhong S."/>
            <person name="Goodwin S.B."/>
            <person name="Grigoriev I.V."/>
        </authorList>
    </citation>
    <scope>NUCLEOTIDE SEQUENCE [LARGE SCALE GENOMIC DNA]</scope>
    <source>
        <strain evidence="1 2">CIRAD86</strain>
    </source>
</reference>
<gene>
    <name evidence="1" type="ORF">MYCFIDRAFT_184140</name>
</gene>
<dbReference type="KEGG" id="pfj:MYCFIDRAFT_184140"/>
<sequence length="80" mass="8299">MLFTSFIPSSGEALPAPSGDVVALALGICEAELGKWPWRESSSYPGVDTSDVLDGPATAAAAEAAIASMRLRQTSPYVRS</sequence>
<name>M3A0Y9_PSEFD</name>
<dbReference type="HOGENOM" id="CLU_2590758_0_0_1"/>
<dbReference type="VEuPathDB" id="FungiDB:MYCFIDRAFT_184140"/>
<keyword evidence="2" id="KW-1185">Reference proteome</keyword>
<protein>
    <submittedName>
        <fullName evidence="1">Uncharacterized protein</fullName>
    </submittedName>
</protein>
<accession>M3A0Y9</accession>
<dbReference type="AlphaFoldDB" id="M3A0Y9"/>
<organism evidence="1 2">
    <name type="scientific">Pseudocercospora fijiensis (strain CIRAD86)</name>
    <name type="common">Black leaf streak disease fungus</name>
    <name type="synonym">Mycosphaerella fijiensis</name>
    <dbReference type="NCBI Taxonomy" id="383855"/>
    <lineage>
        <taxon>Eukaryota</taxon>
        <taxon>Fungi</taxon>
        <taxon>Dikarya</taxon>
        <taxon>Ascomycota</taxon>
        <taxon>Pezizomycotina</taxon>
        <taxon>Dothideomycetes</taxon>
        <taxon>Dothideomycetidae</taxon>
        <taxon>Mycosphaerellales</taxon>
        <taxon>Mycosphaerellaceae</taxon>
        <taxon>Pseudocercospora</taxon>
    </lineage>
</organism>
<dbReference type="RefSeq" id="XP_007931770.1">
    <property type="nucleotide sequence ID" value="XM_007933579.1"/>
</dbReference>
<proteinExistence type="predicted"/>
<dbReference type="EMBL" id="KB446564">
    <property type="protein sequence ID" value="EME78066.1"/>
    <property type="molecule type" value="Genomic_DNA"/>
</dbReference>
<evidence type="ECO:0000313" key="1">
    <source>
        <dbReference type="EMBL" id="EME78066.1"/>
    </source>
</evidence>
<dbReference type="GeneID" id="19334715"/>